<keyword evidence="3 5" id="KW-0698">rRNA processing</keyword>
<dbReference type="InterPro" id="IPR009000">
    <property type="entry name" value="Transl_B-barrel_sf"/>
</dbReference>
<dbReference type="GO" id="GO:0005840">
    <property type="term" value="C:ribosome"/>
    <property type="evidence" value="ECO:0007669"/>
    <property type="project" value="InterPro"/>
</dbReference>
<sequence>MSNNQLYTKLKYSNLVELGFVYSAYGIKGAIKVKSYSKQAEVLLTVNQWGLACLGKTFSSNINNNNMTVKFFTVVNSFIYKEYIIAYLSNINNRNESEILQGCKIYVQRDAFPNLNNDEYYYVDLIGCDFYGVLGNNITKIGIVNDILDNNAHPILKIHAQKNTLKKQNKNIEILVPFVKAYIEEVDLQRNIIISNWLIEE</sequence>
<feature type="domain" description="RimM N-terminal" evidence="6">
    <location>
        <begin position="18"/>
        <end position="110"/>
    </location>
</feature>
<keyword evidence="9" id="KW-1185">Reference proteome</keyword>
<accession>A0A3S7JA09</accession>
<evidence type="ECO:0000259" key="7">
    <source>
        <dbReference type="Pfam" id="PF24986"/>
    </source>
</evidence>
<dbReference type="GO" id="GO:0005737">
    <property type="term" value="C:cytoplasm"/>
    <property type="evidence" value="ECO:0007669"/>
    <property type="project" value="UniProtKB-SubCell"/>
</dbReference>
<reference evidence="8 9" key="1">
    <citation type="journal article" date="2018" name="Parasitology">
        <title>The reduced genome of Candidatus Kinetoplastibacterium sorsogonicusi, the endosymbiont of Kentomonas sorsogonicus (Trypanosomatidae): loss of the haem-synthesis pathway.</title>
        <authorList>
            <person name="Silva F.M."/>
            <person name="Kostygov A.Y."/>
            <person name="Spodareva V.V."/>
            <person name="Butenko A."/>
            <person name="Tossou R."/>
            <person name="Lukes J."/>
            <person name="Yurchenko V."/>
            <person name="Alves J.M.P."/>
        </authorList>
    </citation>
    <scope>NUCLEOTIDE SEQUENCE [LARGE SCALE GENOMIC DNA]</scope>
    <source>
        <strain evidence="8 9">MF-08</strain>
    </source>
</reference>
<dbReference type="SUPFAM" id="SSF50447">
    <property type="entry name" value="Translation proteins"/>
    <property type="match status" value="1"/>
</dbReference>
<evidence type="ECO:0000256" key="2">
    <source>
        <dbReference type="ARBA" id="ARBA00022517"/>
    </source>
</evidence>
<dbReference type="Pfam" id="PF24986">
    <property type="entry name" value="PRC_RimM"/>
    <property type="match status" value="1"/>
</dbReference>
<dbReference type="HAMAP" id="MF_00014">
    <property type="entry name" value="Ribosome_mat_RimM"/>
    <property type="match status" value="1"/>
</dbReference>
<dbReference type="Proteomes" id="UP000266796">
    <property type="component" value="Chromosome"/>
</dbReference>
<dbReference type="Gene3D" id="2.40.30.60">
    <property type="entry name" value="RimM"/>
    <property type="match status" value="1"/>
</dbReference>
<dbReference type="AlphaFoldDB" id="A0A3S7JA09"/>
<keyword evidence="1 5" id="KW-0963">Cytoplasm</keyword>
<dbReference type="NCBIfam" id="TIGR02273">
    <property type="entry name" value="16S_RimM"/>
    <property type="match status" value="1"/>
</dbReference>
<dbReference type="InterPro" id="IPR002676">
    <property type="entry name" value="RimM_N"/>
</dbReference>
<dbReference type="InterPro" id="IPR011961">
    <property type="entry name" value="RimM"/>
</dbReference>
<comment type="similarity">
    <text evidence="5">Belongs to the RimM family.</text>
</comment>
<evidence type="ECO:0000256" key="1">
    <source>
        <dbReference type="ARBA" id="ARBA00022490"/>
    </source>
</evidence>
<dbReference type="Gene3D" id="2.30.30.240">
    <property type="entry name" value="PRC-barrel domain"/>
    <property type="match status" value="1"/>
</dbReference>
<evidence type="ECO:0000256" key="3">
    <source>
        <dbReference type="ARBA" id="ARBA00022552"/>
    </source>
</evidence>
<dbReference type="GO" id="GO:0006364">
    <property type="term" value="P:rRNA processing"/>
    <property type="evidence" value="ECO:0007669"/>
    <property type="project" value="UniProtKB-UniRule"/>
</dbReference>
<protein>
    <recommendedName>
        <fullName evidence="5">Ribosome maturation factor RimM</fullName>
    </recommendedName>
</protein>
<comment type="domain">
    <text evidence="5">The PRC barrel domain binds ribosomal protein uS19.</text>
</comment>
<dbReference type="PANTHER" id="PTHR33692">
    <property type="entry name" value="RIBOSOME MATURATION FACTOR RIMM"/>
    <property type="match status" value="1"/>
</dbReference>
<dbReference type="RefSeq" id="WP_108673906.1">
    <property type="nucleotide sequence ID" value="NZ_CP025628.1"/>
</dbReference>
<dbReference type="InterPro" id="IPR011033">
    <property type="entry name" value="PRC_barrel-like_sf"/>
</dbReference>
<evidence type="ECO:0000259" key="6">
    <source>
        <dbReference type="Pfam" id="PF01782"/>
    </source>
</evidence>
<dbReference type="Pfam" id="PF01782">
    <property type="entry name" value="RimM"/>
    <property type="match status" value="1"/>
</dbReference>
<comment type="subunit">
    <text evidence="5">Binds ribosomal protein uS19.</text>
</comment>
<evidence type="ECO:0000256" key="5">
    <source>
        <dbReference type="HAMAP-Rule" id="MF_00014"/>
    </source>
</evidence>
<organism evidence="8 9">
    <name type="scientific">Candidatus Kinetoplastidibacterium kentomonadis</name>
    <dbReference type="NCBI Taxonomy" id="1576550"/>
    <lineage>
        <taxon>Bacteria</taxon>
        <taxon>Pseudomonadati</taxon>
        <taxon>Pseudomonadota</taxon>
        <taxon>Betaproteobacteria</taxon>
        <taxon>Candidatus Kinetoplastidibacterium</taxon>
    </lineage>
</organism>
<dbReference type="InterPro" id="IPR036976">
    <property type="entry name" value="RimM_N_sf"/>
</dbReference>
<evidence type="ECO:0000256" key="4">
    <source>
        <dbReference type="ARBA" id="ARBA00023186"/>
    </source>
</evidence>
<dbReference type="SUPFAM" id="SSF50346">
    <property type="entry name" value="PRC-barrel domain"/>
    <property type="match status" value="1"/>
</dbReference>
<name>A0A3S7JA09_9PROT</name>
<dbReference type="OrthoDB" id="9783509at2"/>
<dbReference type="InterPro" id="IPR056792">
    <property type="entry name" value="PRC_RimM"/>
</dbReference>
<dbReference type="EMBL" id="CP025628">
    <property type="protein sequence ID" value="AWD32499.1"/>
    <property type="molecule type" value="Genomic_DNA"/>
</dbReference>
<gene>
    <name evidence="5 8" type="primary">rimM</name>
    <name evidence="8" type="ORF">CKSOR_00382</name>
</gene>
<keyword evidence="4 5" id="KW-0143">Chaperone</keyword>
<comment type="function">
    <text evidence="5">An accessory protein needed during the final step in the assembly of 30S ribosomal subunit, possibly for assembly of the head region. Essential for efficient processing of 16S rRNA. May be needed both before and after RbfA during the maturation of 16S rRNA. It has affinity for free ribosomal 30S subunits but not for 70S ribosomes.</text>
</comment>
<keyword evidence="2 5" id="KW-0690">Ribosome biogenesis</keyword>
<proteinExistence type="inferred from homology"/>
<dbReference type="GO" id="GO:0042274">
    <property type="term" value="P:ribosomal small subunit biogenesis"/>
    <property type="evidence" value="ECO:0007669"/>
    <property type="project" value="UniProtKB-UniRule"/>
</dbReference>
<dbReference type="KEGG" id="kso:CKSOR_00382"/>
<dbReference type="PANTHER" id="PTHR33692:SF1">
    <property type="entry name" value="RIBOSOME MATURATION FACTOR RIMM"/>
    <property type="match status" value="1"/>
</dbReference>
<evidence type="ECO:0000313" key="8">
    <source>
        <dbReference type="EMBL" id="AWD32499.1"/>
    </source>
</evidence>
<feature type="domain" description="Ribosome maturation factor RimM PRC barrel" evidence="7">
    <location>
        <begin position="123"/>
        <end position="197"/>
    </location>
</feature>
<dbReference type="GO" id="GO:0043022">
    <property type="term" value="F:ribosome binding"/>
    <property type="evidence" value="ECO:0007669"/>
    <property type="project" value="InterPro"/>
</dbReference>
<comment type="subcellular location">
    <subcellularLocation>
        <location evidence="5">Cytoplasm</location>
    </subcellularLocation>
</comment>
<evidence type="ECO:0000313" key="9">
    <source>
        <dbReference type="Proteomes" id="UP000266796"/>
    </source>
</evidence>